<gene>
    <name evidence="4" type="primary">LOC104220982</name>
</gene>
<evidence type="ECO:0000313" key="3">
    <source>
        <dbReference type="Proteomes" id="UP000189701"/>
    </source>
</evidence>
<protein>
    <submittedName>
        <fullName evidence="4">Uncharacterized protein LOC104220982</fullName>
    </submittedName>
</protein>
<dbReference type="PANTHER" id="PTHR36617">
    <property type="entry name" value="PROTEIN, PUTATIVE-RELATED"/>
    <property type="match status" value="1"/>
</dbReference>
<feature type="domain" description="Reverse transcriptase" evidence="1">
    <location>
        <begin position="225"/>
        <end position="412"/>
    </location>
</feature>
<accession>A0A1U7VZ63</accession>
<dbReference type="InterPro" id="IPR026960">
    <property type="entry name" value="RVT-Znf"/>
</dbReference>
<dbReference type="Proteomes" id="UP000189701">
    <property type="component" value="Unplaced"/>
</dbReference>
<dbReference type="Pfam" id="PF00078">
    <property type="entry name" value="RVT_1"/>
    <property type="match status" value="1"/>
</dbReference>
<evidence type="ECO:0000259" key="2">
    <source>
        <dbReference type="Pfam" id="PF13966"/>
    </source>
</evidence>
<keyword evidence="3" id="KW-1185">Reference proteome</keyword>
<dbReference type="Pfam" id="PF13966">
    <property type="entry name" value="zf-RVT"/>
    <property type="match status" value="1"/>
</dbReference>
<organism evidence="3 4">
    <name type="scientific">Nicotiana sylvestris</name>
    <name type="common">Wood tobacco</name>
    <name type="synonym">South American tobacco</name>
    <dbReference type="NCBI Taxonomy" id="4096"/>
    <lineage>
        <taxon>Eukaryota</taxon>
        <taxon>Viridiplantae</taxon>
        <taxon>Streptophyta</taxon>
        <taxon>Embryophyta</taxon>
        <taxon>Tracheophyta</taxon>
        <taxon>Spermatophyta</taxon>
        <taxon>Magnoliopsida</taxon>
        <taxon>eudicotyledons</taxon>
        <taxon>Gunneridae</taxon>
        <taxon>Pentapetalae</taxon>
        <taxon>asterids</taxon>
        <taxon>lamiids</taxon>
        <taxon>Solanales</taxon>
        <taxon>Solanaceae</taxon>
        <taxon>Nicotianoideae</taxon>
        <taxon>Nicotianeae</taxon>
        <taxon>Nicotiana</taxon>
    </lineage>
</organism>
<dbReference type="PANTHER" id="PTHR36617:SF16">
    <property type="entry name" value="OS04G0516500 PROTEIN"/>
    <property type="match status" value="1"/>
</dbReference>
<evidence type="ECO:0000259" key="1">
    <source>
        <dbReference type="Pfam" id="PF00078"/>
    </source>
</evidence>
<dbReference type="CDD" id="cd01650">
    <property type="entry name" value="RT_nLTR_like"/>
    <property type="match status" value="1"/>
</dbReference>
<feature type="domain" description="Reverse transcriptase zinc-binding" evidence="2">
    <location>
        <begin position="569"/>
        <end position="619"/>
    </location>
</feature>
<evidence type="ECO:0000313" key="4">
    <source>
        <dbReference type="RefSeq" id="XP_009770256.1"/>
    </source>
</evidence>
<dbReference type="InterPro" id="IPR000477">
    <property type="entry name" value="RT_dom"/>
</dbReference>
<sequence>MADFSDTVEELELIDPPLWGPIHLEPRPDFVLASKLKLLKSKLKEWHKEEYGSLEARKKTVLSNISNFDQIQERRRLTEGELLEKVGLMLEIKELAKYEKTAWRQRSRTLWLKQGDKNTKFFHKMANAHRRYNHIDKLEVRGQTTTNSEEIRKEIIGFYQKLYAELETWRPNFNLTKHQDLMASPWDFFRNAGQQSRKMSCLTLKNFHSNEFFEKSFNASYVALIPKKNEARELKDFTPISLIGSVYKIIAKVLTERLKSVINKLIGGHQMAFIKGRQIMDASLIANEVVDSRLKSKMLGVLCKLDIEKAYDHVNWNFLIRLMANMGFGAKWINWIRLNQMLNIAKANGWVKGLKVSNRRNCSLEISHLLYADDSIIFMGTQPEEMLHLRLILTTFEAVAGLHVNWGKSKLFQAGGLGIRNLKAQNNSLLAKWLWRYNLEETSLCRRVIQEKYGHGGPWCTKPGQWGFITDHSSVKVGNGRRVLFWGDKWFGHTLIKDKFPELYNIAVNPRISVAEAKSTYGWNIVFRRNLNDWELQSVADFWETLEAFQGLTEEEDALIWKGHKSDSFSVESAYHFINNTPNPAQGWPWKQIWRVRAPTKVQCFTWLVAREAIPTQEPFLREESSYMLGAVFVAKMGNQFPISVFTVRPLLNFGTCISIWLVYPG</sequence>
<dbReference type="OrthoDB" id="1305336at2759"/>
<reference evidence="4" key="2">
    <citation type="submission" date="2025-08" db="UniProtKB">
        <authorList>
            <consortium name="RefSeq"/>
        </authorList>
    </citation>
    <scope>IDENTIFICATION</scope>
    <source>
        <tissue evidence="4">Leaf</tissue>
    </source>
</reference>
<dbReference type="eggNOG" id="KOG1075">
    <property type="taxonomic scope" value="Eukaryota"/>
</dbReference>
<dbReference type="STRING" id="4096.A0A1U7VZ63"/>
<dbReference type="AlphaFoldDB" id="A0A1U7VZ63"/>
<dbReference type="RefSeq" id="XP_009770256.1">
    <property type="nucleotide sequence ID" value="XM_009771954.1"/>
</dbReference>
<name>A0A1U7VZ63_NICSY</name>
<reference evidence="3" key="1">
    <citation type="journal article" date="2013" name="Genome Biol.">
        <title>Reference genomes and transcriptomes of Nicotiana sylvestris and Nicotiana tomentosiformis.</title>
        <authorList>
            <person name="Sierro N."/>
            <person name="Battey J.N."/>
            <person name="Ouadi S."/>
            <person name="Bovet L."/>
            <person name="Goepfert S."/>
            <person name="Bakaher N."/>
            <person name="Peitsch M.C."/>
            <person name="Ivanov N.V."/>
        </authorList>
    </citation>
    <scope>NUCLEOTIDE SEQUENCE [LARGE SCALE GENOMIC DNA]</scope>
</reference>
<proteinExistence type="predicted"/>